<proteinExistence type="predicted"/>
<dbReference type="PROSITE" id="PS52050">
    <property type="entry name" value="WYL"/>
    <property type="match status" value="1"/>
</dbReference>
<evidence type="ECO:0000313" key="3">
    <source>
        <dbReference type="Proteomes" id="UP001198200"/>
    </source>
</evidence>
<reference evidence="2 3" key="1">
    <citation type="submission" date="2021-10" db="EMBL/GenBank/DDBJ databases">
        <title>Anaerobic single-cell dispensing facilitates the cultivation of human gut bacteria.</title>
        <authorList>
            <person name="Afrizal A."/>
        </authorList>
    </citation>
    <scope>NUCLEOTIDE SEQUENCE [LARGE SCALE GENOMIC DNA]</scope>
    <source>
        <strain evidence="2 3">CLA-AA-H224</strain>
    </source>
</reference>
<dbReference type="RefSeq" id="WP_308731165.1">
    <property type="nucleotide sequence ID" value="NZ_JAJEQN010000005.1"/>
</dbReference>
<dbReference type="InterPro" id="IPR051534">
    <property type="entry name" value="CBASS_pafABC_assoc_protein"/>
</dbReference>
<feature type="domain" description="WYL" evidence="1">
    <location>
        <begin position="171"/>
        <end position="246"/>
    </location>
</feature>
<evidence type="ECO:0000259" key="1">
    <source>
        <dbReference type="Pfam" id="PF13280"/>
    </source>
</evidence>
<dbReference type="EMBL" id="JAJEQN010000005">
    <property type="protein sequence ID" value="MCC2220647.1"/>
    <property type="molecule type" value="Genomic_DNA"/>
</dbReference>
<dbReference type="AlphaFoldDB" id="A0AAE3JCB1"/>
<dbReference type="InterPro" id="IPR026881">
    <property type="entry name" value="WYL_dom"/>
</dbReference>
<gene>
    <name evidence="2" type="ORF">LKD48_03165</name>
</gene>
<keyword evidence="3" id="KW-1185">Reference proteome</keyword>
<dbReference type="Pfam" id="PF13280">
    <property type="entry name" value="WYL"/>
    <property type="match status" value="1"/>
</dbReference>
<protein>
    <submittedName>
        <fullName evidence="2">WYL domain-containing protein</fullName>
    </submittedName>
</protein>
<evidence type="ECO:0000313" key="2">
    <source>
        <dbReference type="EMBL" id="MCC2220647.1"/>
    </source>
</evidence>
<dbReference type="PANTHER" id="PTHR34580">
    <property type="match status" value="1"/>
</dbReference>
<accession>A0AAE3JCB1</accession>
<dbReference type="PANTHER" id="PTHR34580:SF1">
    <property type="entry name" value="PROTEIN PAFC"/>
    <property type="match status" value="1"/>
</dbReference>
<name>A0AAE3JCB1_9FIRM</name>
<organism evidence="2 3">
    <name type="scientific">Anthropogastromicrobium aceti</name>
    <dbReference type="NCBI Taxonomy" id="2981768"/>
    <lineage>
        <taxon>Bacteria</taxon>
        <taxon>Bacillati</taxon>
        <taxon>Bacillota</taxon>
        <taxon>Clostridia</taxon>
        <taxon>Lachnospirales</taxon>
        <taxon>Lachnospiraceae</taxon>
        <taxon>Anthropogastromicrobium</taxon>
    </lineage>
</organism>
<comment type="caution">
    <text evidence="2">The sequence shown here is derived from an EMBL/GenBank/DDBJ whole genome shotgun (WGS) entry which is preliminary data.</text>
</comment>
<sequence>MRKSMQESNENAKIRKSAQNANSDFKYKRILQLYTRLLKGEVINKAKEAAAANVTERSIQRDLDDLRAFFDEQAANGKDSYELVYSRKEHGYLLHTKEAPTFTDSEVLAVCKILLESRAFRKDELEPMLRKLINNGVPREKQKAIKELISNELFHYIEPQHRQHLVEKLWDLGMAVKEQRMMKISYQKQNGAIVERKIKPVGIMFSEFYFYMPAFIADIDKESHFTNKDDSFPTIYRIDRIRSFEVLEETFEIPYRDRFKEGEFRKRIQFMYGGRLRSIRFIYKGSSVEAVLDRLPTAQIIAKRPEGYLISAEVFGDGIDMWIRSQGDMVEVVK</sequence>
<dbReference type="Proteomes" id="UP001198200">
    <property type="component" value="Unassembled WGS sequence"/>
</dbReference>